<organism evidence="1 2">
    <name type="scientific">Vibrio nigripulchritudo SOn1</name>
    <dbReference type="NCBI Taxonomy" id="1238450"/>
    <lineage>
        <taxon>Bacteria</taxon>
        <taxon>Pseudomonadati</taxon>
        <taxon>Pseudomonadota</taxon>
        <taxon>Gammaproteobacteria</taxon>
        <taxon>Vibrionales</taxon>
        <taxon>Vibrionaceae</taxon>
        <taxon>Vibrio</taxon>
    </lineage>
</organism>
<name>A0AAV2VJU1_9VIBR</name>
<proteinExistence type="predicted"/>
<reference evidence="1 2" key="1">
    <citation type="journal article" date="2013" name="ISME J.">
        <title>Comparative genomics of pathogenic lineages of Vibrio nigripulchritudo identifies virulence-associated traits.</title>
        <authorList>
            <person name="Goudenege D."/>
            <person name="Labreuche Y."/>
            <person name="Krin E."/>
            <person name="Ansquer D."/>
            <person name="Mangenot S."/>
            <person name="Calteau A."/>
            <person name="Medigue C."/>
            <person name="Mazel D."/>
            <person name="Polz M.F."/>
            <person name="Le Roux F."/>
        </authorList>
    </citation>
    <scope>NUCLEOTIDE SEQUENCE [LARGE SCALE GENOMIC DNA]</scope>
    <source>
        <strain evidence="1 2">SOn1</strain>
    </source>
</reference>
<comment type="caution">
    <text evidence="1">The sequence shown here is derived from an EMBL/GenBank/DDBJ whole genome shotgun (WGS) entry which is preliminary data.</text>
</comment>
<dbReference type="Proteomes" id="UP000018211">
    <property type="component" value="Unassembled WGS sequence"/>
</dbReference>
<gene>
    <name evidence="1" type="ORF">VIBNISOn1_1330006</name>
</gene>
<dbReference type="EMBL" id="CAOF01000039">
    <property type="protein sequence ID" value="CCO44999.1"/>
    <property type="molecule type" value="Genomic_DNA"/>
</dbReference>
<protein>
    <submittedName>
        <fullName evidence="1">Uncharacterized protein</fullName>
    </submittedName>
</protein>
<dbReference type="AlphaFoldDB" id="A0AAV2VJU1"/>
<accession>A0AAV2VJU1</accession>
<evidence type="ECO:0000313" key="2">
    <source>
        <dbReference type="Proteomes" id="UP000018211"/>
    </source>
</evidence>
<evidence type="ECO:0000313" key="1">
    <source>
        <dbReference type="EMBL" id="CCO44999.1"/>
    </source>
</evidence>
<sequence>MLLQGKTPGLWQGQRLDRLLLYTDPTGYVRYTQDKDFALLTTVEFVDTL</sequence>